<dbReference type="AlphaFoldDB" id="A0A3M7TPR1"/>
<reference evidence="1 2" key="1">
    <citation type="submission" date="2018-10" db="EMBL/GenBank/DDBJ databases">
        <title>Bacillus Keqinensis sp. nov., a moderately halophilic bacterium isolated from a saline-alkaline lake.</title>
        <authorList>
            <person name="Wang H."/>
        </authorList>
    </citation>
    <scope>NUCLEOTIDE SEQUENCE [LARGE SCALE GENOMIC DNA]</scope>
    <source>
        <strain evidence="1 2">KQ-3</strain>
    </source>
</reference>
<gene>
    <name evidence="1" type="ORF">EBO34_12955</name>
</gene>
<comment type="caution">
    <text evidence="1">The sequence shown here is derived from an EMBL/GenBank/DDBJ whole genome shotgun (WGS) entry which is preliminary data.</text>
</comment>
<evidence type="ECO:0000313" key="1">
    <source>
        <dbReference type="EMBL" id="RNA67626.1"/>
    </source>
</evidence>
<sequence>MMRTTTLLAFLLLFTGGCQSEEKLYLVISDQENDQIYVEEPITQGEQITLSWIHSVEKTPWSEIYDVTEKGQLVLTETEFESFGAGVDFSGGTMTVEDGKVVVKDIDQPVESITWLHSRNAEHTVRIGDTKKAGFEDLPHHHAIELVIEER</sequence>
<dbReference type="InterPro" id="IPR015001">
    <property type="entry name" value="DUF1850"/>
</dbReference>
<dbReference type="EMBL" id="RHIB01000002">
    <property type="protein sequence ID" value="RNA67626.1"/>
    <property type="molecule type" value="Genomic_DNA"/>
</dbReference>
<keyword evidence="2" id="KW-1185">Reference proteome</keyword>
<protein>
    <submittedName>
        <fullName evidence="1">DUF1850 domain-containing protein</fullName>
    </submittedName>
</protein>
<dbReference type="Pfam" id="PF08905">
    <property type="entry name" value="DUF1850"/>
    <property type="match status" value="1"/>
</dbReference>
<organism evidence="1 2">
    <name type="scientific">Alteribacter keqinensis</name>
    <dbReference type="NCBI Taxonomy" id="2483800"/>
    <lineage>
        <taxon>Bacteria</taxon>
        <taxon>Bacillati</taxon>
        <taxon>Bacillota</taxon>
        <taxon>Bacilli</taxon>
        <taxon>Bacillales</taxon>
        <taxon>Bacillaceae</taxon>
        <taxon>Alteribacter</taxon>
    </lineage>
</organism>
<name>A0A3M7TPR1_9BACI</name>
<dbReference type="PROSITE" id="PS51257">
    <property type="entry name" value="PROKAR_LIPOPROTEIN"/>
    <property type="match status" value="1"/>
</dbReference>
<dbReference type="Proteomes" id="UP000278746">
    <property type="component" value="Unassembled WGS sequence"/>
</dbReference>
<accession>A0A3M7TPR1</accession>
<dbReference type="OrthoDB" id="4411648at2"/>
<evidence type="ECO:0000313" key="2">
    <source>
        <dbReference type="Proteomes" id="UP000278746"/>
    </source>
</evidence>
<proteinExistence type="predicted"/>